<feature type="region of interest" description="Disordered" evidence="3">
    <location>
        <begin position="1"/>
        <end position="37"/>
    </location>
</feature>
<dbReference type="FunFam" id="1.10.238.10:FF:000003">
    <property type="entry name" value="Calmodulin A"/>
    <property type="match status" value="1"/>
</dbReference>
<dbReference type="KEGG" id="bbel:109484204"/>
<sequence>MPGKKKKKTKSAREEPASPREPEDPIAANVRVPPPPRPGESLRALLLNRQVDEKELLGMKISTRILEQLTPQEIRELKMVFEVFDTNSSGTVDAQKLRRAFRVLGFKMSKEDVREMMFNVTKKAKGEIDFNEFLEMVIERQGDSRDIYEEIKQGFKMMDYDGTGKITVSNLKQACKDAGIRFTDREIHEMIEEADMNGDSAVDEEEFINIMLKTNLF</sequence>
<dbReference type="Gene3D" id="1.10.238.10">
    <property type="entry name" value="EF-hand"/>
    <property type="match status" value="2"/>
</dbReference>
<dbReference type="GeneID" id="109484204"/>
<evidence type="ECO:0000313" key="5">
    <source>
        <dbReference type="Proteomes" id="UP000515135"/>
    </source>
</evidence>
<proteinExistence type="predicted"/>
<dbReference type="Proteomes" id="UP000515135">
    <property type="component" value="Unplaced"/>
</dbReference>
<dbReference type="InterPro" id="IPR050230">
    <property type="entry name" value="CALM/Myosin/TropC-like"/>
</dbReference>
<name>A0A6P4ZPA2_BRABE</name>
<dbReference type="PROSITE" id="PS50222">
    <property type="entry name" value="EF_HAND_2"/>
    <property type="match status" value="4"/>
</dbReference>
<dbReference type="CDD" id="cd00051">
    <property type="entry name" value="EFh"/>
    <property type="match status" value="2"/>
</dbReference>
<evidence type="ECO:0000256" key="2">
    <source>
        <dbReference type="ARBA" id="ARBA00022837"/>
    </source>
</evidence>
<dbReference type="SMART" id="SM00054">
    <property type="entry name" value="EFh"/>
    <property type="match status" value="4"/>
</dbReference>
<dbReference type="AlphaFoldDB" id="A0A6P4ZPA2"/>
<evidence type="ECO:0000313" key="6">
    <source>
        <dbReference type="RefSeq" id="XP_019643010.1"/>
    </source>
</evidence>
<protein>
    <submittedName>
        <fullName evidence="6">Caltractin-like</fullName>
    </submittedName>
</protein>
<dbReference type="InterPro" id="IPR011992">
    <property type="entry name" value="EF-hand-dom_pair"/>
</dbReference>
<dbReference type="RefSeq" id="XP_019643010.1">
    <property type="nucleotide sequence ID" value="XM_019787451.1"/>
</dbReference>
<feature type="compositionally biased region" description="Basic residues" evidence="3">
    <location>
        <begin position="1"/>
        <end position="10"/>
    </location>
</feature>
<evidence type="ECO:0000259" key="4">
    <source>
        <dbReference type="PROSITE" id="PS50222"/>
    </source>
</evidence>
<evidence type="ECO:0000256" key="1">
    <source>
        <dbReference type="ARBA" id="ARBA00022737"/>
    </source>
</evidence>
<dbReference type="SUPFAM" id="SSF47473">
    <property type="entry name" value="EF-hand"/>
    <property type="match status" value="1"/>
</dbReference>
<gene>
    <name evidence="6" type="primary">LOC109484204</name>
</gene>
<keyword evidence="2" id="KW-0106">Calcium</keyword>
<feature type="domain" description="EF-hand" evidence="4">
    <location>
        <begin position="182"/>
        <end position="217"/>
    </location>
</feature>
<reference evidence="6" key="1">
    <citation type="submission" date="2025-08" db="UniProtKB">
        <authorList>
            <consortium name="RefSeq"/>
        </authorList>
    </citation>
    <scope>IDENTIFICATION</scope>
    <source>
        <tissue evidence="6">Gonad</tissue>
    </source>
</reference>
<dbReference type="Pfam" id="PF13499">
    <property type="entry name" value="EF-hand_7"/>
    <property type="match status" value="2"/>
</dbReference>
<dbReference type="GO" id="GO:0016460">
    <property type="term" value="C:myosin II complex"/>
    <property type="evidence" value="ECO:0007669"/>
    <property type="project" value="TreeGrafter"/>
</dbReference>
<evidence type="ECO:0000256" key="3">
    <source>
        <dbReference type="SAM" id="MobiDB-lite"/>
    </source>
</evidence>
<keyword evidence="1" id="KW-0677">Repeat</keyword>
<feature type="domain" description="EF-hand" evidence="4">
    <location>
        <begin position="108"/>
        <end position="143"/>
    </location>
</feature>
<dbReference type="OrthoDB" id="343296at2759"/>
<organism evidence="5 6">
    <name type="scientific">Branchiostoma belcheri</name>
    <name type="common">Amphioxus</name>
    <dbReference type="NCBI Taxonomy" id="7741"/>
    <lineage>
        <taxon>Eukaryota</taxon>
        <taxon>Metazoa</taxon>
        <taxon>Chordata</taxon>
        <taxon>Cephalochordata</taxon>
        <taxon>Leptocardii</taxon>
        <taxon>Amphioxiformes</taxon>
        <taxon>Branchiostomatidae</taxon>
        <taxon>Branchiostoma</taxon>
    </lineage>
</organism>
<feature type="compositionally biased region" description="Basic and acidic residues" evidence="3">
    <location>
        <begin position="11"/>
        <end position="23"/>
    </location>
</feature>
<accession>A0A6P4ZPA2</accession>
<dbReference type="PANTHER" id="PTHR23048">
    <property type="entry name" value="MYOSIN LIGHT CHAIN 1, 3"/>
    <property type="match status" value="1"/>
</dbReference>
<dbReference type="InterPro" id="IPR002048">
    <property type="entry name" value="EF_hand_dom"/>
</dbReference>
<dbReference type="GO" id="GO:0005509">
    <property type="term" value="F:calcium ion binding"/>
    <property type="evidence" value="ECO:0007669"/>
    <property type="project" value="InterPro"/>
</dbReference>
<keyword evidence="5" id="KW-1185">Reference proteome</keyword>
<feature type="domain" description="EF-hand" evidence="4">
    <location>
        <begin position="72"/>
        <end position="107"/>
    </location>
</feature>
<feature type="domain" description="EF-hand" evidence="4">
    <location>
        <begin position="146"/>
        <end position="181"/>
    </location>
</feature>
<dbReference type="PANTHER" id="PTHR23048:SF59">
    <property type="entry name" value="EF-HAND SUPERFAMILY PROTEIN"/>
    <property type="match status" value="1"/>
</dbReference>